<proteinExistence type="predicted"/>
<protein>
    <submittedName>
        <fullName evidence="4">ARAD1C44836p</fullName>
    </submittedName>
</protein>
<reference evidence="4" key="1">
    <citation type="submission" date="2014-02" db="EMBL/GenBank/DDBJ databases">
        <authorList>
            <person name="Genoscope - CEA"/>
        </authorList>
    </citation>
    <scope>NUCLEOTIDE SEQUENCE</scope>
    <source>
        <strain evidence="4">LS3</strain>
    </source>
</reference>
<dbReference type="PANTHER" id="PTHR10971">
    <property type="entry name" value="MRNA EXPORT FACTOR AND BUB3"/>
    <property type="match status" value="1"/>
</dbReference>
<evidence type="ECO:0000256" key="1">
    <source>
        <dbReference type="ARBA" id="ARBA00022574"/>
    </source>
</evidence>
<reference evidence="4" key="2">
    <citation type="submission" date="2014-06" db="EMBL/GenBank/DDBJ databases">
        <title>The complete genome of Blastobotrys (Arxula) adeninivorans LS3 - a yeast of biotechnological interest.</title>
        <authorList>
            <person name="Kunze G."/>
            <person name="Gaillardin C."/>
            <person name="Czernicka M."/>
            <person name="Durrens P."/>
            <person name="Martin T."/>
            <person name="Boer E."/>
            <person name="Gabaldon T."/>
            <person name="Cruz J."/>
            <person name="Talla E."/>
            <person name="Marck C."/>
            <person name="Goffeau A."/>
            <person name="Barbe V."/>
            <person name="Baret P."/>
            <person name="Baronian K."/>
            <person name="Beier S."/>
            <person name="Bleykasten C."/>
            <person name="Bode R."/>
            <person name="Casaregola S."/>
            <person name="Despons L."/>
            <person name="Fairhead C."/>
            <person name="Giersberg M."/>
            <person name="Gierski P."/>
            <person name="Hahnel U."/>
            <person name="Hartmann A."/>
            <person name="Jankowska D."/>
            <person name="Jubin C."/>
            <person name="Jung P."/>
            <person name="Lafontaine I."/>
            <person name="Leh-Louis V."/>
            <person name="Lemaire M."/>
            <person name="Marcet-Houben M."/>
            <person name="Mascher M."/>
            <person name="Morel G."/>
            <person name="Richard G.-F."/>
            <person name="Riechen J."/>
            <person name="Sacerdot C."/>
            <person name="Sarkar A."/>
            <person name="Savel G."/>
            <person name="Schacherer J."/>
            <person name="Sherman D."/>
            <person name="Straub M.-L."/>
            <person name="Stein N."/>
            <person name="Thierry A."/>
            <person name="Trautwein-Schult A."/>
            <person name="Westhof E."/>
            <person name="Worch S."/>
            <person name="Dujon B."/>
            <person name="Souciet J.-L."/>
            <person name="Wincker P."/>
            <person name="Scholz U."/>
            <person name="Neuveglise N."/>
        </authorList>
    </citation>
    <scope>NUCLEOTIDE SEQUENCE</scope>
    <source>
        <strain evidence="4">LS3</strain>
    </source>
</reference>
<gene>
    <name evidence="4" type="ORF">GNLVRS02_ARAD1C44836g</name>
</gene>
<evidence type="ECO:0000256" key="2">
    <source>
        <dbReference type="ARBA" id="ARBA00022737"/>
    </source>
</evidence>
<evidence type="ECO:0000256" key="3">
    <source>
        <dbReference type="PROSITE-ProRule" id="PRU00221"/>
    </source>
</evidence>
<name>A0A060T4G4_BLAAD</name>
<dbReference type="InterPro" id="IPR036322">
    <property type="entry name" value="WD40_repeat_dom_sf"/>
</dbReference>
<dbReference type="SMART" id="SM00320">
    <property type="entry name" value="WD40"/>
    <property type="match status" value="4"/>
</dbReference>
<keyword evidence="2" id="KW-0677">Repeat</keyword>
<dbReference type="Pfam" id="PF00400">
    <property type="entry name" value="WD40"/>
    <property type="match status" value="3"/>
</dbReference>
<dbReference type="EMBL" id="HG937693">
    <property type="protein sequence ID" value="CDP35848.1"/>
    <property type="molecule type" value="Genomic_DNA"/>
</dbReference>
<keyword evidence="1 3" id="KW-0853">WD repeat</keyword>
<sequence>MSIVLDSPPRDLISSVRFSPVGNVYHLLVSSWDEHLRVYDTSTVNDDGGRVAAKVAFRGPILDSCWDKLSGEHAYVVGFSRRCHRVDLETGKKMKIGKAHEQAVKCVVHDTTSRTVITGSWDRTLQQIDYRSSNGPARTVSLPGKVIAMDTFEHRLVVGMDKRQFHIYDVRNLSVPLEERESSLKHPTRTLRCSPDGTGYITTSLEGRVAVEFFDQGSKYAFKCHRIVDKKGSADDIVTPINALAFHPKYGTFFTGASDRQVILWDHKARKKWRTYPEFDLSIMSLDVNPTAELLAVGTSDDRYVSDPVSGAQGAQSSKIFIRNLAPEEGRSRV</sequence>
<dbReference type="InterPro" id="IPR015943">
    <property type="entry name" value="WD40/YVTN_repeat-like_dom_sf"/>
</dbReference>
<organism evidence="4">
    <name type="scientific">Blastobotrys adeninivorans</name>
    <name type="common">Yeast</name>
    <name type="synonym">Arxula adeninivorans</name>
    <dbReference type="NCBI Taxonomy" id="409370"/>
    <lineage>
        <taxon>Eukaryota</taxon>
        <taxon>Fungi</taxon>
        <taxon>Dikarya</taxon>
        <taxon>Ascomycota</taxon>
        <taxon>Saccharomycotina</taxon>
        <taxon>Dipodascomycetes</taxon>
        <taxon>Dipodascales</taxon>
        <taxon>Trichomonascaceae</taxon>
        <taxon>Blastobotrys</taxon>
    </lineage>
</organism>
<dbReference type="AlphaFoldDB" id="A0A060T4G4"/>
<feature type="repeat" description="WD" evidence="3">
    <location>
        <begin position="241"/>
        <end position="275"/>
    </location>
</feature>
<accession>A0A060T4G4</accession>
<dbReference type="PhylomeDB" id="A0A060T4G4"/>
<dbReference type="InterPro" id="IPR001680">
    <property type="entry name" value="WD40_rpt"/>
</dbReference>
<dbReference type="SUPFAM" id="SSF50978">
    <property type="entry name" value="WD40 repeat-like"/>
    <property type="match status" value="1"/>
</dbReference>
<evidence type="ECO:0000313" key="4">
    <source>
        <dbReference type="EMBL" id="CDP35848.1"/>
    </source>
</evidence>
<dbReference type="PROSITE" id="PS50082">
    <property type="entry name" value="WD_REPEATS_2"/>
    <property type="match status" value="1"/>
</dbReference>
<dbReference type="Gene3D" id="2.130.10.10">
    <property type="entry name" value="YVTN repeat-like/Quinoprotein amine dehydrogenase"/>
    <property type="match status" value="1"/>
</dbReference>